<keyword evidence="2" id="KW-1185">Reference proteome</keyword>
<organism evidence="1 2">
    <name type="scientific">Batillaria attramentaria</name>
    <dbReference type="NCBI Taxonomy" id="370345"/>
    <lineage>
        <taxon>Eukaryota</taxon>
        <taxon>Metazoa</taxon>
        <taxon>Spiralia</taxon>
        <taxon>Lophotrochozoa</taxon>
        <taxon>Mollusca</taxon>
        <taxon>Gastropoda</taxon>
        <taxon>Caenogastropoda</taxon>
        <taxon>Sorbeoconcha</taxon>
        <taxon>Cerithioidea</taxon>
        <taxon>Batillariidae</taxon>
        <taxon>Batillaria</taxon>
    </lineage>
</organism>
<name>A0ABD0L3L9_9CAEN</name>
<gene>
    <name evidence="1" type="ORF">BaRGS_00014881</name>
</gene>
<sequence length="123" mass="13494">MRCLMIRSQKTSNSRLGWENCVEKKPVSAACIECLHQGSSESCDPSVNDLNRTRASYTGNHPVVARSKASPQKNKACDGIYPNKCWMQTIALLYVMQSECQAATGTPTRQTLNHQALTSGTVC</sequence>
<dbReference type="AlphaFoldDB" id="A0ABD0L3L9"/>
<proteinExistence type="predicted"/>
<evidence type="ECO:0000313" key="2">
    <source>
        <dbReference type="Proteomes" id="UP001519460"/>
    </source>
</evidence>
<evidence type="ECO:0000313" key="1">
    <source>
        <dbReference type="EMBL" id="KAK7493999.1"/>
    </source>
</evidence>
<reference evidence="1 2" key="1">
    <citation type="journal article" date="2023" name="Sci. Data">
        <title>Genome assembly of the Korean intertidal mud-creeper Batillaria attramentaria.</title>
        <authorList>
            <person name="Patra A.K."/>
            <person name="Ho P.T."/>
            <person name="Jun S."/>
            <person name="Lee S.J."/>
            <person name="Kim Y."/>
            <person name="Won Y.J."/>
        </authorList>
    </citation>
    <scope>NUCLEOTIDE SEQUENCE [LARGE SCALE GENOMIC DNA]</scope>
    <source>
        <strain evidence="1">Wonlab-2016</strain>
    </source>
</reference>
<comment type="caution">
    <text evidence="1">The sequence shown here is derived from an EMBL/GenBank/DDBJ whole genome shotgun (WGS) entry which is preliminary data.</text>
</comment>
<protein>
    <submittedName>
        <fullName evidence="1">Uncharacterized protein</fullName>
    </submittedName>
</protein>
<dbReference type="EMBL" id="JACVVK020000088">
    <property type="protein sequence ID" value="KAK7493999.1"/>
    <property type="molecule type" value="Genomic_DNA"/>
</dbReference>
<dbReference type="Proteomes" id="UP001519460">
    <property type="component" value="Unassembled WGS sequence"/>
</dbReference>
<accession>A0ABD0L3L9</accession>